<comment type="caution">
    <text evidence="1">The sequence shown here is derived from an EMBL/GenBank/DDBJ whole genome shotgun (WGS) entry which is preliminary data.</text>
</comment>
<name>A0A9D7LQK7_9RHOO</name>
<dbReference type="Proteomes" id="UP000808146">
    <property type="component" value="Unassembled WGS sequence"/>
</dbReference>
<sequence length="77" mass="8157">MATTRKLILAPASSHRLTDILKTSAQQDVAENVTPGIIQILMATEIVMLVSVALASLTRNSSLLSAVIGLIVQRPCT</sequence>
<proteinExistence type="predicted"/>
<evidence type="ECO:0000313" key="2">
    <source>
        <dbReference type="Proteomes" id="UP000808146"/>
    </source>
</evidence>
<organism evidence="1 2">
    <name type="scientific">Candidatus Dechloromonas phosphorivorans</name>
    <dbReference type="NCBI Taxonomy" id="2899244"/>
    <lineage>
        <taxon>Bacteria</taxon>
        <taxon>Pseudomonadati</taxon>
        <taxon>Pseudomonadota</taxon>
        <taxon>Betaproteobacteria</taxon>
        <taxon>Rhodocyclales</taxon>
        <taxon>Azonexaceae</taxon>
        <taxon>Dechloromonas</taxon>
    </lineage>
</organism>
<dbReference type="AlphaFoldDB" id="A0A9D7LQK7"/>
<reference evidence="1" key="1">
    <citation type="submission" date="2020-10" db="EMBL/GenBank/DDBJ databases">
        <title>Connecting structure to function with the recovery of over 1000 high-quality activated sludge metagenome-assembled genomes encoding full-length rRNA genes using long-read sequencing.</title>
        <authorList>
            <person name="Singleton C.M."/>
            <person name="Petriglieri F."/>
            <person name="Kristensen J.M."/>
            <person name="Kirkegaard R.H."/>
            <person name="Michaelsen T.Y."/>
            <person name="Andersen M.H."/>
            <person name="Karst S.M."/>
            <person name="Dueholm M.S."/>
            <person name="Nielsen P.H."/>
            <person name="Albertsen M."/>
        </authorList>
    </citation>
    <scope>NUCLEOTIDE SEQUENCE</scope>
    <source>
        <strain evidence="1">OdNE_18-Q3-R46-58_BAT3C.305</strain>
    </source>
</reference>
<gene>
    <name evidence="1" type="ORF">IPN75_18235</name>
</gene>
<accession>A0A9D7LQK7</accession>
<evidence type="ECO:0000313" key="1">
    <source>
        <dbReference type="EMBL" id="MBK8892165.1"/>
    </source>
</evidence>
<protein>
    <submittedName>
        <fullName evidence="1">Uncharacterized protein</fullName>
    </submittedName>
</protein>
<dbReference type="EMBL" id="JADKBR010000023">
    <property type="protein sequence ID" value="MBK8892165.1"/>
    <property type="molecule type" value="Genomic_DNA"/>
</dbReference>